<name>E3FH21_STIAD</name>
<dbReference type="KEGG" id="sur:STAUR_6294"/>
<accession>E3FH21</accession>
<dbReference type="AlphaFoldDB" id="E3FH21"/>
<reference evidence="1 2" key="1">
    <citation type="journal article" date="2011" name="Mol. Biol. Evol.">
        <title>Comparative genomic analysis of fruiting body formation in Myxococcales.</title>
        <authorList>
            <person name="Huntley S."/>
            <person name="Hamann N."/>
            <person name="Wegener-Feldbrugge S."/>
            <person name="Treuner-Lange A."/>
            <person name="Kube M."/>
            <person name="Reinhardt R."/>
            <person name="Klages S."/>
            <person name="Muller R."/>
            <person name="Ronning C.M."/>
            <person name="Nierman W.C."/>
            <person name="Sogaard-Andersen L."/>
        </authorList>
    </citation>
    <scope>NUCLEOTIDE SEQUENCE [LARGE SCALE GENOMIC DNA]</scope>
    <source>
        <strain evidence="1 2">DW4/3-1</strain>
    </source>
</reference>
<sequence length="183" mass="19602">MRVCIAIGVRQEGEGCTRVPGDKEHACAPGLLCGGQDGWCSRPCRPGTATGCPEGFFCSDTVPEPVCLPTCEVRGCPSGQHCVRFEKGASICARIHGPNCQQSPCSDGRECKVLRESPHPGKVWMECEERCGSGHPPCSTGKVCADWRCLPACDPEGPNACGEGYRCRQRSPRRPFACHPDPG</sequence>
<dbReference type="HOGENOM" id="CLU_1474325_0_0_7"/>
<evidence type="ECO:0000313" key="2">
    <source>
        <dbReference type="Proteomes" id="UP000001351"/>
    </source>
</evidence>
<dbReference type="EMBL" id="CP002271">
    <property type="protein sequence ID" value="ADO74051.1"/>
    <property type="molecule type" value="Genomic_DNA"/>
</dbReference>
<organism evidence="1 2">
    <name type="scientific">Stigmatella aurantiaca (strain DW4/3-1)</name>
    <dbReference type="NCBI Taxonomy" id="378806"/>
    <lineage>
        <taxon>Bacteria</taxon>
        <taxon>Pseudomonadati</taxon>
        <taxon>Myxococcota</taxon>
        <taxon>Myxococcia</taxon>
        <taxon>Myxococcales</taxon>
        <taxon>Cystobacterineae</taxon>
        <taxon>Archangiaceae</taxon>
        <taxon>Stigmatella</taxon>
    </lineage>
</organism>
<gene>
    <name evidence="1" type="ordered locus">STAUR_6294</name>
</gene>
<proteinExistence type="predicted"/>
<evidence type="ECO:0000313" key="1">
    <source>
        <dbReference type="EMBL" id="ADO74051.1"/>
    </source>
</evidence>
<keyword evidence="2" id="KW-1185">Reference proteome</keyword>
<dbReference type="Proteomes" id="UP000001351">
    <property type="component" value="Chromosome"/>
</dbReference>
<protein>
    <submittedName>
        <fullName evidence="1">Uncharacterized protein</fullName>
    </submittedName>
</protein>